<evidence type="ECO:0000313" key="1">
    <source>
        <dbReference type="EMBL" id="KAI3707388.1"/>
    </source>
</evidence>
<gene>
    <name evidence="1" type="ORF">L6452_25852</name>
</gene>
<dbReference type="Proteomes" id="UP001055879">
    <property type="component" value="Linkage Group LG08"/>
</dbReference>
<comment type="caution">
    <text evidence="1">The sequence shown here is derived from an EMBL/GenBank/DDBJ whole genome shotgun (WGS) entry which is preliminary data.</text>
</comment>
<organism evidence="1 2">
    <name type="scientific">Arctium lappa</name>
    <name type="common">Greater burdock</name>
    <name type="synonym">Lappa major</name>
    <dbReference type="NCBI Taxonomy" id="4217"/>
    <lineage>
        <taxon>Eukaryota</taxon>
        <taxon>Viridiplantae</taxon>
        <taxon>Streptophyta</taxon>
        <taxon>Embryophyta</taxon>
        <taxon>Tracheophyta</taxon>
        <taxon>Spermatophyta</taxon>
        <taxon>Magnoliopsida</taxon>
        <taxon>eudicotyledons</taxon>
        <taxon>Gunneridae</taxon>
        <taxon>Pentapetalae</taxon>
        <taxon>asterids</taxon>
        <taxon>campanulids</taxon>
        <taxon>Asterales</taxon>
        <taxon>Asteraceae</taxon>
        <taxon>Carduoideae</taxon>
        <taxon>Cardueae</taxon>
        <taxon>Arctiinae</taxon>
        <taxon>Arctium</taxon>
    </lineage>
</organism>
<proteinExistence type="predicted"/>
<dbReference type="EMBL" id="CM042054">
    <property type="protein sequence ID" value="KAI3707388.1"/>
    <property type="molecule type" value="Genomic_DNA"/>
</dbReference>
<keyword evidence="2" id="KW-1185">Reference proteome</keyword>
<reference evidence="2" key="1">
    <citation type="journal article" date="2022" name="Mol. Ecol. Resour.">
        <title>The genomes of chicory, endive, great burdock and yacon provide insights into Asteraceae palaeo-polyploidization history and plant inulin production.</title>
        <authorList>
            <person name="Fan W."/>
            <person name="Wang S."/>
            <person name="Wang H."/>
            <person name="Wang A."/>
            <person name="Jiang F."/>
            <person name="Liu H."/>
            <person name="Zhao H."/>
            <person name="Xu D."/>
            <person name="Zhang Y."/>
        </authorList>
    </citation>
    <scope>NUCLEOTIDE SEQUENCE [LARGE SCALE GENOMIC DNA]</scope>
    <source>
        <strain evidence="2">cv. Niubang</strain>
    </source>
</reference>
<protein>
    <submittedName>
        <fullName evidence="1">Uncharacterized protein</fullName>
    </submittedName>
</protein>
<reference evidence="1 2" key="2">
    <citation type="journal article" date="2022" name="Mol. Ecol. Resour.">
        <title>The genomes of chicory, endive, great burdock and yacon provide insights into Asteraceae paleo-polyploidization history and plant inulin production.</title>
        <authorList>
            <person name="Fan W."/>
            <person name="Wang S."/>
            <person name="Wang H."/>
            <person name="Wang A."/>
            <person name="Jiang F."/>
            <person name="Liu H."/>
            <person name="Zhao H."/>
            <person name="Xu D."/>
            <person name="Zhang Y."/>
        </authorList>
    </citation>
    <scope>NUCLEOTIDE SEQUENCE [LARGE SCALE GENOMIC DNA]</scope>
    <source>
        <strain evidence="2">cv. Niubang</strain>
    </source>
</reference>
<accession>A0ACB9ADF6</accession>
<sequence length="187" mass="20271">MTSTLHVTRHSLMITCTAIKNHPTATATAIATPHLLFPISISIYISPQLKNPEIPTLCIPMGDNQHHHEPQVSHHLQVAKATTAVSLGVSLTVLSGLTMSATIIGLVLLTPLLLIFSPVLIPAILTFFLIFAGFLTSGLLGITAAYVFYWMYRYVSGKHPIGADRLDRARERIAGAAMKMKKQFGAS</sequence>
<name>A0ACB9ADF6_ARCLA</name>
<evidence type="ECO:0000313" key="2">
    <source>
        <dbReference type="Proteomes" id="UP001055879"/>
    </source>
</evidence>